<gene>
    <name evidence="1" type="ORF">GCM10009030_16440</name>
</gene>
<dbReference type="InterPro" id="IPR036390">
    <property type="entry name" value="WH_DNA-bd_sf"/>
</dbReference>
<accession>A0A830GLV0</accession>
<dbReference type="InterPro" id="IPR036388">
    <property type="entry name" value="WH-like_DNA-bd_sf"/>
</dbReference>
<reference evidence="1" key="1">
    <citation type="journal article" date="2014" name="Int. J. Syst. Evol. Microbiol.">
        <title>Complete genome sequence of Corynebacterium casei LMG S-19264T (=DSM 44701T), isolated from a smear-ripened cheese.</title>
        <authorList>
            <consortium name="US DOE Joint Genome Institute (JGI-PGF)"/>
            <person name="Walter F."/>
            <person name="Albersmeier A."/>
            <person name="Kalinowski J."/>
            <person name="Ruckert C."/>
        </authorList>
    </citation>
    <scope>NUCLEOTIDE SEQUENCE</scope>
    <source>
        <strain evidence="1">JCM 17820</strain>
    </source>
</reference>
<keyword evidence="2" id="KW-1185">Reference proteome</keyword>
<proteinExistence type="predicted"/>
<dbReference type="EMBL" id="BMOU01000002">
    <property type="protein sequence ID" value="GGN92306.1"/>
    <property type="molecule type" value="Genomic_DNA"/>
</dbReference>
<sequence length="69" mass="7939">MPRTVTVDDARILALFEETEEPIRTVPDMAEELSLGSDALRRRLKRLEESGEVKSKQVGARSVVWWRLD</sequence>
<evidence type="ECO:0000313" key="2">
    <source>
        <dbReference type="Proteomes" id="UP000605784"/>
    </source>
</evidence>
<organism evidence="1 2">
    <name type="scientific">Haloarcula pellucida</name>
    <dbReference type="NCBI Taxonomy" id="1427151"/>
    <lineage>
        <taxon>Archaea</taxon>
        <taxon>Methanobacteriati</taxon>
        <taxon>Methanobacteriota</taxon>
        <taxon>Stenosarchaea group</taxon>
        <taxon>Halobacteria</taxon>
        <taxon>Halobacteriales</taxon>
        <taxon>Haloarculaceae</taxon>
        <taxon>Haloarcula</taxon>
    </lineage>
</organism>
<comment type="caution">
    <text evidence="1">The sequence shown here is derived from an EMBL/GenBank/DDBJ whole genome shotgun (WGS) entry which is preliminary data.</text>
</comment>
<reference evidence="1" key="2">
    <citation type="submission" date="2020-09" db="EMBL/GenBank/DDBJ databases">
        <authorList>
            <person name="Sun Q."/>
            <person name="Ohkuma M."/>
        </authorList>
    </citation>
    <scope>NUCLEOTIDE SEQUENCE</scope>
    <source>
        <strain evidence="1">JCM 17820</strain>
    </source>
</reference>
<protein>
    <submittedName>
        <fullName evidence="1">Uncharacterized protein</fullName>
    </submittedName>
</protein>
<name>A0A830GLV0_9EURY</name>
<dbReference type="Proteomes" id="UP000605784">
    <property type="component" value="Unassembled WGS sequence"/>
</dbReference>
<dbReference type="Gene3D" id="1.10.10.10">
    <property type="entry name" value="Winged helix-like DNA-binding domain superfamily/Winged helix DNA-binding domain"/>
    <property type="match status" value="1"/>
</dbReference>
<evidence type="ECO:0000313" key="1">
    <source>
        <dbReference type="EMBL" id="GGN92306.1"/>
    </source>
</evidence>
<dbReference type="AlphaFoldDB" id="A0A830GLV0"/>
<dbReference type="SUPFAM" id="SSF46785">
    <property type="entry name" value="Winged helix' DNA-binding domain"/>
    <property type="match status" value="1"/>
</dbReference>